<proteinExistence type="predicted"/>
<keyword evidence="3" id="KW-1185">Reference proteome</keyword>
<dbReference type="SMART" id="SM00220">
    <property type="entry name" value="S_TKc"/>
    <property type="match status" value="1"/>
</dbReference>
<accession>A0A0H2RB65</accession>
<evidence type="ECO:0000313" key="3">
    <source>
        <dbReference type="Proteomes" id="UP000053477"/>
    </source>
</evidence>
<dbReference type="InterPro" id="IPR011009">
    <property type="entry name" value="Kinase-like_dom_sf"/>
</dbReference>
<dbReference type="OrthoDB" id="5987198at2759"/>
<dbReference type="Proteomes" id="UP000053477">
    <property type="component" value="Unassembled WGS sequence"/>
</dbReference>
<dbReference type="EMBL" id="KQ086083">
    <property type="protein sequence ID" value="KLO08637.1"/>
    <property type="molecule type" value="Genomic_DNA"/>
</dbReference>
<evidence type="ECO:0000313" key="2">
    <source>
        <dbReference type="EMBL" id="KLO08637.1"/>
    </source>
</evidence>
<feature type="domain" description="Protein kinase" evidence="1">
    <location>
        <begin position="40"/>
        <end position="369"/>
    </location>
</feature>
<protein>
    <recommendedName>
        <fullName evidence="1">Protein kinase domain-containing protein</fullName>
    </recommendedName>
</protein>
<evidence type="ECO:0000259" key="1">
    <source>
        <dbReference type="PROSITE" id="PS50011"/>
    </source>
</evidence>
<dbReference type="PROSITE" id="PS50011">
    <property type="entry name" value="PROTEIN_KINASE_DOM"/>
    <property type="match status" value="1"/>
</dbReference>
<name>A0A0H2RB65_9AGAM</name>
<dbReference type="GO" id="GO:0004672">
    <property type="term" value="F:protein kinase activity"/>
    <property type="evidence" value="ECO:0007669"/>
    <property type="project" value="InterPro"/>
</dbReference>
<dbReference type="InterPro" id="IPR000719">
    <property type="entry name" value="Prot_kinase_dom"/>
</dbReference>
<dbReference type="SUPFAM" id="SSF56112">
    <property type="entry name" value="Protein kinase-like (PK-like)"/>
    <property type="match status" value="1"/>
</dbReference>
<dbReference type="AlphaFoldDB" id="A0A0H2RB65"/>
<dbReference type="GO" id="GO:0005524">
    <property type="term" value="F:ATP binding"/>
    <property type="evidence" value="ECO:0007669"/>
    <property type="project" value="InterPro"/>
</dbReference>
<sequence>MAAAAEQLSSQSFDDDDAANLRPHEIYWRDLYTFFLDQGYQFRPRFRPGWVPSWLGSTRYPMFFEDSNPLLFINTIDAVRLQDGSNVFIKRIDKDSTEAEINIYLSSPTLRSNPSNHAVPCPDYISGEGIHDFIVMPVLRRFNDPPFVFVDEVLDFIRQTLEGLVFLHRNGIAHRDCSDNNLMFDASSMYPEGFHPDMQYMTKDGLRLLGEGLKRADVSPPVRYYFIDFGISSRFAGSSKRRLVTGSRCQDRDVPELSDAIPYDPFYVDVFILGNVYKRSFTNAYSNLSFLKPLVYEMTKLSPNARSSAEQALRHFRRLVEKQRGPSLRWTLMESDMTFSERFNRNLLSVNREVRRFAKNFLGGWMRFA</sequence>
<reference evidence="2 3" key="1">
    <citation type="submission" date="2015-04" db="EMBL/GenBank/DDBJ databases">
        <title>Complete genome sequence of Schizopora paradoxa KUC8140, a cosmopolitan wood degrader in East Asia.</title>
        <authorList>
            <consortium name="DOE Joint Genome Institute"/>
            <person name="Min B."/>
            <person name="Park H."/>
            <person name="Jang Y."/>
            <person name="Kim J.-J."/>
            <person name="Kim K.H."/>
            <person name="Pangilinan J."/>
            <person name="Lipzen A."/>
            <person name="Riley R."/>
            <person name="Grigoriev I.V."/>
            <person name="Spatafora J.W."/>
            <person name="Choi I.-G."/>
        </authorList>
    </citation>
    <scope>NUCLEOTIDE SEQUENCE [LARGE SCALE GENOMIC DNA]</scope>
    <source>
        <strain evidence="2 3">KUC8140</strain>
    </source>
</reference>
<dbReference type="InParanoid" id="A0A0H2RB65"/>
<dbReference type="Gene3D" id="1.10.510.10">
    <property type="entry name" value="Transferase(Phosphotransferase) domain 1"/>
    <property type="match status" value="1"/>
</dbReference>
<gene>
    <name evidence="2" type="ORF">SCHPADRAFT_835082</name>
</gene>
<organism evidence="2 3">
    <name type="scientific">Schizopora paradoxa</name>
    <dbReference type="NCBI Taxonomy" id="27342"/>
    <lineage>
        <taxon>Eukaryota</taxon>
        <taxon>Fungi</taxon>
        <taxon>Dikarya</taxon>
        <taxon>Basidiomycota</taxon>
        <taxon>Agaricomycotina</taxon>
        <taxon>Agaricomycetes</taxon>
        <taxon>Hymenochaetales</taxon>
        <taxon>Schizoporaceae</taxon>
        <taxon>Schizopora</taxon>
    </lineage>
</organism>